<organism evidence="6 7">
    <name type="scientific">Zingiber officinale</name>
    <name type="common">Ginger</name>
    <name type="synonym">Amomum zingiber</name>
    <dbReference type="NCBI Taxonomy" id="94328"/>
    <lineage>
        <taxon>Eukaryota</taxon>
        <taxon>Viridiplantae</taxon>
        <taxon>Streptophyta</taxon>
        <taxon>Embryophyta</taxon>
        <taxon>Tracheophyta</taxon>
        <taxon>Spermatophyta</taxon>
        <taxon>Magnoliopsida</taxon>
        <taxon>Liliopsida</taxon>
        <taxon>Zingiberales</taxon>
        <taxon>Zingiberaceae</taxon>
        <taxon>Zingiber</taxon>
    </lineage>
</organism>
<evidence type="ECO:0000313" key="7">
    <source>
        <dbReference type="Proteomes" id="UP000734854"/>
    </source>
</evidence>
<name>A0A8J5EBE7_ZINOF</name>
<dbReference type="GO" id="GO:0003824">
    <property type="term" value="F:catalytic activity"/>
    <property type="evidence" value="ECO:0007669"/>
    <property type="project" value="InterPro"/>
</dbReference>
<feature type="transmembrane region" description="Helical" evidence="3">
    <location>
        <begin position="33"/>
        <end position="52"/>
    </location>
</feature>
<dbReference type="GO" id="GO:0051536">
    <property type="term" value="F:iron-sulfur cluster binding"/>
    <property type="evidence" value="ECO:0007669"/>
    <property type="project" value="UniProtKB-KW"/>
</dbReference>
<dbReference type="EMBL" id="JACMSC010000021">
    <property type="protein sequence ID" value="KAG6470327.1"/>
    <property type="molecule type" value="Genomic_DNA"/>
</dbReference>
<dbReference type="Pfam" id="PF01507">
    <property type="entry name" value="PAPS_reduct"/>
    <property type="match status" value="1"/>
</dbReference>
<keyword evidence="7" id="KW-1185">Reference proteome</keyword>
<feature type="chain" id="PRO_5035283052" description="Phosphoadenosine phosphosulphate reductase domain-containing protein" evidence="4">
    <location>
        <begin position="24"/>
        <end position="273"/>
    </location>
</feature>
<reference evidence="6 7" key="1">
    <citation type="submission" date="2020-08" db="EMBL/GenBank/DDBJ databases">
        <title>Plant Genome Project.</title>
        <authorList>
            <person name="Zhang R.-G."/>
        </authorList>
    </citation>
    <scope>NUCLEOTIDE SEQUENCE [LARGE SCALE GENOMIC DNA]</scope>
    <source>
        <tissue evidence="6">Rhizome</tissue>
    </source>
</reference>
<evidence type="ECO:0000256" key="2">
    <source>
        <dbReference type="ARBA" id="ARBA00023014"/>
    </source>
</evidence>
<keyword evidence="2" id="KW-0411">Iron-sulfur</keyword>
<keyword evidence="1" id="KW-0408">Iron</keyword>
<evidence type="ECO:0000256" key="3">
    <source>
        <dbReference type="SAM" id="Phobius"/>
    </source>
</evidence>
<dbReference type="PANTHER" id="PTHR46482:SF9">
    <property type="entry name" value="5'-ADENYLYLSULFATE REDUCTASE 1, CHLOROPLASTIC"/>
    <property type="match status" value="1"/>
</dbReference>
<dbReference type="Gene3D" id="3.40.50.620">
    <property type="entry name" value="HUPs"/>
    <property type="match status" value="1"/>
</dbReference>
<dbReference type="Proteomes" id="UP000734854">
    <property type="component" value="Unassembled WGS sequence"/>
</dbReference>
<dbReference type="SUPFAM" id="SSF52402">
    <property type="entry name" value="Adenine nucleotide alpha hydrolases-like"/>
    <property type="match status" value="1"/>
</dbReference>
<dbReference type="AlphaFoldDB" id="A0A8J5EBE7"/>
<accession>A0A8J5EBE7</accession>
<protein>
    <recommendedName>
        <fullName evidence="5">Phosphoadenosine phosphosulphate reductase domain-containing protein</fullName>
    </recommendedName>
</protein>
<evidence type="ECO:0000256" key="4">
    <source>
        <dbReference type="SAM" id="SignalP"/>
    </source>
</evidence>
<sequence length="273" mass="31035">MNPCCFFFLLLPWSLIELPLLHGQTDFHPDLLIFGTNSFYTFTLNLTIFLLVMKTTALTMNVASVIKDGLLIAFSRSIIRDTITPINLFLYDITFLGVSYYNKGPRGLFSHHIHPPLWMHRLWRLQRQLPSVPGAAKRDDLNVQAVAVVEASDTAVGEEDTVDYEKLGKELGIASPLEIIDRALEMFNNEIAITFRAEDVALIEYAKLTGRPFRAFSLDTGRLNPETYRFFDTVEKHYGINIEHMFPDAGEVHTLVRSKGLFSFSEDGHQECC</sequence>
<feature type="domain" description="Phosphoadenosine phosphosulphate reductase" evidence="5">
    <location>
        <begin position="195"/>
        <end position="273"/>
    </location>
</feature>
<keyword evidence="4" id="KW-0732">Signal</keyword>
<keyword evidence="2" id="KW-0479">Metal-binding</keyword>
<evidence type="ECO:0000313" key="6">
    <source>
        <dbReference type="EMBL" id="KAG6470327.1"/>
    </source>
</evidence>
<gene>
    <name evidence="6" type="ORF">ZIOFF_071392</name>
</gene>
<feature type="signal peptide" evidence="4">
    <location>
        <begin position="1"/>
        <end position="23"/>
    </location>
</feature>
<dbReference type="InterPro" id="IPR002500">
    <property type="entry name" value="PAPS_reduct_dom"/>
</dbReference>
<dbReference type="InterPro" id="IPR014729">
    <property type="entry name" value="Rossmann-like_a/b/a_fold"/>
</dbReference>
<evidence type="ECO:0000256" key="1">
    <source>
        <dbReference type="ARBA" id="ARBA00023004"/>
    </source>
</evidence>
<comment type="caution">
    <text evidence="6">The sequence shown here is derived from an EMBL/GenBank/DDBJ whole genome shotgun (WGS) entry which is preliminary data.</text>
</comment>
<keyword evidence="3" id="KW-0472">Membrane</keyword>
<keyword evidence="3" id="KW-0812">Transmembrane</keyword>
<keyword evidence="3" id="KW-1133">Transmembrane helix</keyword>
<proteinExistence type="predicted"/>
<dbReference type="PANTHER" id="PTHR46482">
    <property type="entry name" value="5'-ADENYLYLSULFATE REDUCTASE 3, CHLOROPLASTIC"/>
    <property type="match status" value="1"/>
</dbReference>
<evidence type="ECO:0000259" key="5">
    <source>
        <dbReference type="Pfam" id="PF01507"/>
    </source>
</evidence>